<dbReference type="FunFam" id="3.30.40.10:FF:000187">
    <property type="entry name" value="E3 ubiquitin-protein ligase ATL6"/>
    <property type="match status" value="1"/>
</dbReference>
<name>A0A0D9WMR4_9ORYZ</name>
<evidence type="ECO:0000256" key="3">
    <source>
        <dbReference type="ARBA" id="ARBA00004906"/>
    </source>
</evidence>
<dbReference type="EC" id="2.3.2.27" evidence="4"/>
<keyword evidence="8 14" id="KW-0863">Zinc-finger</keyword>
<evidence type="ECO:0000256" key="10">
    <source>
        <dbReference type="ARBA" id="ARBA00022833"/>
    </source>
</evidence>
<comment type="catalytic activity">
    <reaction evidence="1">
        <text>S-ubiquitinyl-[E2 ubiquitin-conjugating enzyme]-L-cysteine + [acceptor protein]-L-lysine = [E2 ubiquitin-conjugating enzyme]-L-cysteine + N(6)-ubiquitinyl-[acceptor protein]-L-lysine.</text>
        <dbReference type="EC" id="2.3.2.27"/>
    </reaction>
</comment>
<reference evidence="19" key="2">
    <citation type="submission" date="2013-12" db="EMBL/GenBank/DDBJ databases">
        <authorList>
            <person name="Yu Y."/>
            <person name="Lee S."/>
            <person name="de Baynast K."/>
            <person name="Wissotski M."/>
            <person name="Liu L."/>
            <person name="Talag J."/>
            <person name="Goicoechea J."/>
            <person name="Angelova A."/>
            <person name="Jetty R."/>
            <person name="Kudrna D."/>
            <person name="Golser W."/>
            <person name="Rivera L."/>
            <person name="Zhang J."/>
            <person name="Wing R."/>
        </authorList>
    </citation>
    <scope>NUCLEOTIDE SEQUENCE</scope>
</reference>
<keyword evidence="12 16" id="KW-0472">Membrane</keyword>
<evidence type="ECO:0000259" key="17">
    <source>
        <dbReference type="PROSITE" id="PS50089"/>
    </source>
</evidence>
<feature type="transmembrane region" description="Helical" evidence="16">
    <location>
        <begin position="35"/>
        <end position="57"/>
    </location>
</feature>
<dbReference type="AlphaFoldDB" id="A0A0D9WMR4"/>
<evidence type="ECO:0000256" key="5">
    <source>
        <dbReference type="ARBA" id="ARBA00022679"/>
    </source>
</evidence>
<dbReference type="PANTHER" id="PTHR45768:SF17">
    <property type="entry name" value="OS06G0187300 PROTEIN"/>
    <property type="match status" value="1"/>
</dbReference>
<dbReference type="Gramene" id="LPERR06G05280.1">
    <property type="protein sequence ID" value="LPERR06G05280.1"/>
    <property type="gene ID" value="LPERR06G05280"/>
</dbReference>
<feature type="region of interest" description="Disordered" evidence="15">
    <location>
        <begin position="193"/>
        <end position="231"/>
    </location>
</feature>
<evidence type="ECO:0000256" key="13">
    <source>
        <dbReference type="ARBA" id="ARBA00024209"/>
    </source>
</evidence>
<keyword evidence="19" id="KW-1185">Reference proteome</keyword>
<dbReference type="Pfam" id="PF13639">
    <property type="entry name" value="zf-RING_2"/>
    <property type="match status" value="1"/>
</dbReference>
<dbReference type="HOGENOM" id="CLU_034332_0_0_1"/>
<dbReference type="GO" id="GO:0016020">
    <property type="term" value="C:membrane"/>
    <property type="evidence" value="ECO:0007669"/>
    <property type="project" value="UniProtKB-SubCell"/>
</dbReference>
<evidence type="ECO:0000313" key="18">
    <source>
        <dbReference type="EnsemblPlants" id="LPERR06G05280.1"/>
    </source>
</evidence>
<evidence type="ECO:0000256" key="9">
    <source>
        <dbReference type="ARBA" id="ARBA00022786"/>
    </source>
</evidence>
<dbReference type="EnsemblPlants" id="LPERR06G05280.1">
    <property type="protein sequence ID" value="LPERR06G05280.1"/>
    <property type="gene ID" value="LPERR06G05280"/>
</dbReference>
<evidence type="ECO:0000313" key="19">
    <source>
        <dbReference type="Proteomes" id="UP000032180"/>
    </source>
</evidence>
<evidence type="ECO:0000256" key="6">
    <source>
        <dbReference type="ARBA" id="ARBA00022692"/>
    </source>
</evidence>
<keyword evidence="10" id="KW-0862">Zinc</keyword>
<keyword evidence="5" id="KW-0808">Transferase</keyword>
<dbReference type="GO" id="GO:0008270">
    <property type="term" value="F:zinc ion binding"/>
    <property type="evidence" value="ECO:0007669"/>
    <property type="project" value="UniProtKB-KW"/>
</dbReference>
<feature type="region of interest" description="Disordered" evidence="15">
    <location>
        <begin position="1"/>
        <end position="22"/>
    </location>
</feature>
<dbReference type="PANTHER" id="PTHR45768">
    <property type="entry name" value="E3 UBIQUITIN-PROTEIN LIGASE RNF13-LIKE"/>
    <property type="match status" value="1"/>
</dbReference>
<keyword evidence="11 16" id="KW-1133">Transmembrane helix</keyword>
<feature type="region of interest" description="Disordered" evidence="15">
    <location>
        <begin position="386"/>
        <end position="419"/>
    </location>
</feature>
<reference evidence="18 19" key="1">
    <citation type="submission" date="2012-08" db="EMBL/GenBank/DDBJ databases">
        <title>Oryza genome evolution.</title>
        <authorList>
            <person name="Wing R.A."/>
        </authorList>
    </citation>
    <scope>NUCLEOTIDE SEQUENCE</scope>
</reference>
<sequence>MDTSSSTSAPLPSPPPSPAATRSVLSSIEDKMTPGVLLIIAILAVVFFLIGLLNLLVQNLLRARRRRRRVGDLAAGGVGSPTAFQGQLRQLFHLHDAGVDQAFIDALPVFAYRSIVFGAGPRKDDGDCGGGDGEPFDCAVCLCEFAMDDKLRLLPTCGHAFHVPCIDAWLLSHSTCPICRRCVLLAAAGDGDDSPASSSCPVESDNLTDTLGNGGDSDSPRGGDNKEEEVEEVVEVKLGKLKCIDGGGNGDVAGGDHINFDIDGGRGNLGERRCFSMGSYEYVTDDHAALRVAVRTPKRRQSPASSRPSRRRHALSECGTWEATVTAEANATARLNKDSFSVSKIWMVSTARKEDGRRTTAAESAAAAGVGRRVASIRWPAMADVSKKKSGVDEERTDVEAGGGGGDGDSPLADERPSLARTALQFIVGGAGGRQQGSRDGGHS</sequence>
<dbReference type="Proteomes" id="UP000032180">
    <property type="component" value="Chromosome 6"/>
</dbReference>
<organism evidence="18 19">
    <name type="scientific">Leersia perrieri</name>
    <dbReference type="NCBI Taxonomy" id="77586"/>
    <lineage>
        <taxon>Eukaryota</taxon>
        <taxon>Viridiplantae</taxon>
        <taxon>Streptophyta</taxon>
        <taxon>Embryophyta</taxon>
        <taxon>Tracheophyta</taxon>
        <taxon>Spermatophyta</taxon>
        <taxon>Magnoliopsida</taxon>
        <taxon>Liliopsida</taxon>
        <taxon>Poales</taxon>
        <taxon>Poaceae</taxon>
        <taxon>BOP clade</taxon>
        <taxon>Oryzoideae</taxon>
        <taxon>Oryzeae</taxon>
        <taxon>Oryzinae</taxon>
        <taxon>Leersia</taxon>
    </lineage>
</organism>
<dbReference type="InterPro" id="IPR013083">
    <property type="entry name" value="Znf_RING/FYVE/PHD"/>
</dbReference>
<protein>
    <recommendedName>
        <fullName evidence="4">RING-type E3 ubiquitin transferase</fullName>
        <ecNumber evidence="4">2.3.2.27</ecNumber>
    </recommendedName>
</protein>
<dbReference type="SMART" id="SM00184">
    <property type="entry name" value="RING"/>
    <property type="match status" value="1"/>
</dbReference>
<comment type="pathway">
    <text evidence="3">Protein modification; protein ubiquitination.</text>
</comment>
<evidence type="ECO:0000256" key="15">
    <source>
        <dbReference type="SAM" id="MobiDB-lite"/>
    </source>
</evidence>
<evidence type="ECO:0000256" key="8">
    <source>
        <dbReference type="ARBA" id="ARBA00022771"/>
    </source>
</evidence>
<evidence type="ECO:0000256" key="11">
    <source>
        <dbReference type="ARBA" id="ARBA00022989"/>
    </source>
</evidence>
<evidence type="ECO:0000256" key="16">
    <source>
        <dbReference type="SAM" id="Phobius"/>
    </source>
</evidence>
<dbReference type="CDD" id="cd16461">
    <property type="entry name" value="RING-H2_EL5-like"/>
    <property type="match status" value="1"/>
</dbReference>
<comment type="similarity">
    <text evidence="13">Belongs to the RING-type zinc finger family. ATL subfamily.</text>
</comment>
<dbReference type="PROSITE" id="PS50089">
    <property type="entry name" value="ZF_RING_2"/>
    <property type="match status" value="1"/>
</dbReference>
<evidence type="ECO:0000256" key="7">
    <source>
        <dbReference type="ARBA" id="ARBA00022723"/>
    </source>
</evidence>
<dbReference type="InterPro" id="IPR001841">
    <property type="entry name" value="Znf_RING"/>
</dbReference>
<feature type="region of interest" description="Disordered" evidence="15">
    <location>
        <begin position="296"/>
        <end position="315"/>
    </location>
</feature>
<accession>A0A0D9WMR4</accession>
<feature type="domain" description="RING-type" evidence="17">
    <location>
        <begin position="138"/>
        <end position="180"/>
    </location>
</feature>
<evidence type="ECO:0000256" key="12">
    <source>
        <dbReference type="ARBA" id="ARBA00023136"/>
    </source>
</evidence>
<keyword evidence="7" id="KW-0479">Metal-binding</keyword>
<dbReference type="SUPFAM" id="SSF57850">
    <property type="entry name" value="RING/U-box"/>
    <property type="match status" value="1"/>
</dbReference>
<dbReference type="STRING" id="77586.A0A0D9WMR4"/>
<proteinExistence type="inferred from homology"/>
<evidence type="ECO:0000256" key="2">
    <source>
        <dbReference type="ARBA" id="ARBA00004167"/>
    </source>
</evidence>
<keyword evidence="9" id="KW-0833">Ubl conjugation pathway</keyword>
<dbReference type="eggNOG" id="KOG0800">
    <property type="taxonomic scope" value="Eukaryota"/>
</dbReference>
<evidence type="ECO:0000256" key="1">
    <source>
        <dbReference type="ARBA" id="ARBA00000900"/>
    </source>
</evidence>
<comment type="subcellular location">
    <subcellularLocation>
        <location evidence="2">Membrane</location>
        <topology evidence="2">Single-pass membrane protein</topology>
    </subcellularLocation>
</comment>
<dbReference type="GO" id="GO:0061630">
    <property type="term" value="F:ubiquitin protein ligase activity"/>
    <property type="evidence" value="ECO:0007669"/>
    <property type="project" value="UniProtKB-EC"/>
</dbReference>
<evidence type="ECO:0000256" key="14">
    <source>
        <dbReference type="PROSITE-ProRule" id="PRU00175"/>
    </source>
</evidence>
<feature type="compositionally biased region" description="Low complexity" evidence="15">
    <location>
        <begin position="1"/>
        <end position="10"/>
    </location>
</feature>
<reference evidence="18" key="3">
    <citation type="submission" date="2015-04" db="UniProtKB">
        <authorList>
            <consortium name="EnsemblPlants"/>
        </authorList>
    </citation>
    <scope>IDENTIFICATION</scope>
</reference>
<evidence type="ECO:0000256" key="4">
    <source>
        <dbReference type="ARBA" id="ARBA00012483"/>
    </source>
</evidence>
<dbReference type="Gene3D" id="3.30.40.10">
    <property type="entry name" value="Zinc/RING finger domain, C3HC4 (zinc finger)"/>
    <property type="match status" value="1"/>
</dbReference>
<keyword evidence="6 16" id="KW-0812">Transmembrane</keyword>